<dbReference type="OMA" id="RTGTSFC"/>
<dbReference type="GO" id="GO:0005774">
    <property type="term" value="C:vacuolar membrane"/>
    <property type="evidence" value="ECO:0000318"/>
    <property type="project" value="GO_Central"/>
</dbReference>
<proteinExistence type="predicted"/>
<organism evidence="10 11">
    <name type="scientific">Brassica napus</name>
    <name type="common">Rape</name>
    <dbReference type="NCBI Taxonomy" id="3708"/>
    <lineage>
        <taxon>Eukaryota</taxon>
        <taxon>Viridiplantae</taxon>
        <taxon>Streptophyta</taxon>
        <taxon>Embryophyta</taxon>
        <taxon>Tracheophyta</taxon>
        <taxon>Spermatophyta</taxon>
        <taxon>Magnoliopsida</taxon>
        <taxon>eudicotyledons</taxon>
        <taxon>Gunneridae</taxon>
        <taxon>Pentapetalae</taxon>
        <taxon>rosids</taxon>
        <taxon>malvids</taxon>
        <taxon>Brassicales</taxon>
        <taxon>Brassicaceae</taxon>
        <taxon>Brassiceae</taxon>
        <taxon>Brassica</taxon>
    </lineage>
</organism>
<dbReference type="PaxDb" id="3708-A0A078IXE6"/>
<feature type="transmembrane region" description="Helical" evidence="8">
    <location>
        <begin position="280"/>
        <end position="303"/>
    </location>
</feature>
<evidence type="ECO:0000256" key="6">
    <source>
        <dbReference type="ARBA" id="ARBA00023136"/>
    </source>
</evidence>
<feature type="transmembrane region" description="Helical" evidence="8">
    <location>
        <begin position="417"/>
        <end position="437"/>
    </location>
</feature>
<reference evidence="10 11" key="1">
    <citation type="journal article" date="2014" name="Science">
        <title>Plant genetics. Early allopolyploid evolution in the post-Neolithic Brassica napus oilseed genome.</title>
        <authorList>
            <person name="Chalhoub B."/>
            <person name="Denoeud F."/>
            <person name="Liu S."/>
            <person name="Parkin I.A."/>
            <person name="Tang H."/>
            <person name="Wang X."/>
            <person name="Chiquet J."/>
            <person name="Belcram H."/>
            <person name="Tong C."/>
            <person name="Samans B."/>
            <person name="Correa M."/>
            <person name="Da Silva C."/>
            <person name="Just J."/>
            <person name="Falentin C."/>
            <person name="Koh C.S."/>
            <person name="Le Clainche I."/>
            <person name="Bernard M."/>
            <person name="Bento P."/>
            <person name="Noel B."/>
            <person name="Labadie K."/>
            <person name="Alberti A."/>
            <person name="Charles M."/>
            <person name="Arnaud D."/>
            <person name="Guo H."/>
            <person name="Daviaud C."/>
            <person name="Alamery S."/>
            <person name="Jabbari K."/>
            <person name="Zhao M."/>
            <person name="Edger P.P."/>
            <person name="Chelaifa H."/>
            <person name="Tack D."/>
            <person name="Lassalle G."/>
            <person name="Mestiri I."/>
            <person name="Schnel N."/>
            <person name="Le Paslier M.C."/>
            <person name="Fan G."/>
            <person name="Renault V."/>
            <person name="Bayer P.E."/>
            <person name="Golicz A.A."/>
            <person name="Manoli S."/>
            <person name="Lee T.H."/>
            <person name="Thi V.H."/>
            <person name="Chalabi S."/>
            <person name="Hu Q."/>
            <person name="Fan C."/>
            <person name="Tollenaere R."/>
            <person name="Lu Y."/>
            <person name="Battail C."/>
            <person name="Shen J."/>
            <person name="Sidebottom C.H."/>
            <person name="Wang X."/>
            <person name="Canaguier A."/>
            <person name="Chauveau A."/>
            <person name="Berard A."/>
            <person name="Deniot G."/>
            <person name="Guan M."/>
            <person name="Liu Z."/>
            <person name="Sun F."/>
            <person name="Lim Y.P."/>
            <person name="Lyons E."/>
            <person name="Town C.D."/>
            <person name="Bancroft I."/>
            <person name="Wang X."/>
            <person name="Meng J."/>
            <person name="Ma J."/>
            <person name="Pires J.C."/>
            <person name="King G.J."/>
            <person name="Brunel D."/>
            <person name="Delourme R."/>
            <person name="Renard M."/>
            <person name="Aury J.M."/>
            <person name="Adams K.L."/>
            <person name="Batley J."/>
            <person name="Snowdon R.J."/>
            <person name="Tost J."/>
            <person name="Edwards D."/>
            <person name="Zhou Y."/>
            <person name="Hua W."/>
            <person name="Sharpe A.G."/>
            <person name="Paterson A.H."/>
            <person name="Guan C."/>
            <person name="Wincker P."/>
        </authorList>
    </citation>
    <scope>NUCLEOTIDE SEQUENCE [LARGE SCALE GENOMIC DNA]</scope>
    <source>
        <strain evidence="11">cv. Darmor-bzh</strain>
    </source>
</reference>
<evidence type="ECO:0000256" key="4">
    <source>
        <dbReference type="ARBA" id="ARBA00022970"/>
    </source>
</evidence>
<sequence>MGFAKEASSSSSSSSSYSLKMPPPREDTPLLLGKSPPLSSQFKTFANVFIAVVGAGVLGLPYAFKRTGWLMGVLLLLSVSVLTHHCMMLLVHTRRKLDSFNGGGGFSKIGSFGDLGFAVCGSLGRLVVDLFIILSQAGFCVGYLIFIGTTLANIFDPDSPTSLSLRHQITTLGSEFLGVSSKSLYIWGCFPFQLGLNSIKTLTHLAPLSIFADVVDLAAMAVVVVEDSMIILKQRPDVVAFGGFSLFFYGMGVAVYSFEGVGMVLPLESEMKDKDKFGKVLALGMGFISFIYIAFGFLGYLAFGEDTMDIITGNLGAGLISTIVQLGLCINLFFTFPLMMNPVFEIVERRFSGGMYSAWLRWLLVLAVTLVALFVPNFTDFLSLVGSSTCCILGFVLPALFHLLVFKEEMGWKQWSLDMAIVGLGVVLAVSGTWSSLSEIFSVKV</sequence>
<evidence type="ECO:0000256" key="2">
    <source>
        <dbReference type="ARBA" id="ARBA00022448"/>
    </source>
</evidence>
<dbReference type="PANTHER" id="PTHR22950:SF635">
    <property type="entry name" value="AMINO ACID TRANSPORTER AVT3C"/>
    <property type="match status" value="1"/>
</dbReference>
<evidence type="ECO:0000256" key="1">
    <source>
        <dbReference type="ARBA" id="ARBA00004141"/>
    </source>
</evidence>
<dbReference type="GO" id="GO:0015179">
    <property type="term" value="F:L-amino acid transmembrane transporter activity"/>
    <property type="evidence" value="ECO:0000318"/>
    <property type="project" value="GO_Central"/>
</dbReference>
<keyword evidence="3 8" id="KW-0812">Transmembrane</keyword>
<keyword evidence="6 8" id="KW-0472">Membrane</keyword>
<evidence type="ECO:0000313" key="10">
    <source>
        <dbReference type="EMBL" id="CDY54797.1"/>
    </source>
</evidence>
<dbReference type="GO" id="GO:0015804">
    <property type="term" value="P:neutral amino acid transport"/>
    <property type="evidence" value="ECO:0000318"/>
    <property type="project" value="GO_Central"/>
</dbReference>
<feature type="transmembrane region" description="Helical" evidence="8">
    <location>
        <begin position="44"/>
        <end position="63"/>
    </location>
</feature>
<feature type="transmembrane region" description="Helical" evidence="8">
    <location>
        <begin position="238"/>
        <end position="259"/>
    </location>
</feature>
<protein>
    <submittedName>
        <fullName evidence="10">BnaA06g40910D protein</fullName>
    </submittedName>
</protein>
<keyword evidence="5 8" id="KW-1133">Transmembrane helix</keyword>
<feature type="compositionally biased region" description="Low complexity" evidence="7">
    <location>
        <begin position="8"/>
        <end position="18"/>
    </location>
</feature>
<evidence type="ECO:0000256" key="7">
    <source>
        <dbReference type="SAM" id="MobiDB-lite"/>
    </source>
</evidence>
<dbReference type="PANTHER" id="PTHR22950">
    <property type="entry name" value="AMINO ACID TRANSPORTER"/>
    <property type="match status" value="1"/>
</dbReference>
<feature type="transmembrane region" description="Helical" evidence="8">
    <location>
        <begin position="130"/>
        <end position="155"/>
    </location>
</feature>
<evidence type="ECO:0000256" key="5">
    <source>
        <dbReference type="ARBA" id="ARBA00022989"/>
    </source>
</evidence>
<dbReference type="InterPro" id="IPR013057">
    <property type="entry name" value="AA_transpt_TM"/>
</dbReference>
<dbReference type="GO" id="GO:0015175">
    <property type="term" value="F:neutral L-amino acid transmembrane transporter activity"/>
    <property type="evidence" value="ECO:0000318"/>
    <property type="project" value="GO_Central"/>
</dbReference>
<keyword evidence="4" id="KW-0029">Amino-acid transport</keyword>
<gene>
    <name evidence="10" type="primary">BnaA06g40910D</name>
    <name evidence="10" type="ORF">GSBRNA2T00014667001</name>
</gene>
<dbReference type="EMBL" id="LK033351">
    <property type="protein sequence ID" value="CDY54797.1"/>
    <property type="molecule type" value="Genomic_DNA"/>
</dbReference>
<feature type="transmembrane region" description="Helical" evidence="8">
    <location>
        <begin position="315"/>
        <end position="338"/>
    </location>
</feature>
<feature type="domain" description="Amino acid transporter transmembrane" evidence="9">
    <location>
        <begin position="40"/>
        <end position="436"/>
    </location>
</feature>
<dbReference type="Pfam" id="PF01490">
    <property type="entry name" value="Aa_trans"/>
    <property type="match status" value="1"/>
</dbReference>
<evidence type="ECO:0000313" key="11">
    <source>
        <dbReference type="Proteomes" id="UP000028999"/>
    </source>
</evidence>
<evidence type="ECO:0000256" key="3">
    <source>
        <dbReference type="ARBA" id="ARBA00022692"/>
    </source>
</evidence>
<accession>A0A078IXE6</accession>
<feature type="transmembrane region" description="Helical" evidence="8">
    <location>
        <begin position="214"/>
        <end position="232"/>
    </location>
</feature>
<name>A0A078IXE6_BRANA</name>
<dbReference type="AlphaFoldDB" id="A0A078IXE6"/>
<feature type="transmembrane region" description="Helical" evidence="8">
    <location>
        <begin position="358"/>
        <end position="375"/>
    </location>
</feature>
<dbReference type="SMR" id="A0A078IXE6"/>
<dbReference type="Proteomes" id="UP000028999">
    <property type="component" value="Unassembled WGS sequence"/>
</dbReference>
<keyword evidence="11" id="KW-1185">Reference proteome</keyword>
<evidence type="ECO:0000256" key="8">
    <source>
        <dbReference type="SAM" id="Phobius"/>
    </source>
</evidence>
<dbReference type="GO" id="GO:0003333">
    <property type="term" value="P:amino acid transmembrane transport"/>
    <property type="evidence" value="ECO:0000318"/>
    <property type="project" value="GO_Central"/>
</dbReference>
<keyword evidence="2" id="KW-0813">Transport</keyword>
<evidence type="ECO:0000259" key="9">
    <source>
        <dbReference type="Pfam" id="PF01490"/>
    </source>
</evidence>
<feature type="transmembrane region" description="Helical" evidence="8">
    <location>
        <begin position="69"/>
        <end position="91"/>
    </location>
</feature>
<dbReference type="Gramene" id="CDY54797">
    <property type="protein sequence ID" value="CDY54797"/>
    <property type="gene ID" value="GSBRNA2T00014667001"/>
</dbReference>
<feature type="region of interest" description="Disordered" evidence="7">
    <location>
        <begin position="1"/>
        <end position="25"/>
    </location>
</feature>
<feature type="transmembrane region" description="Helical" evidence="8">
    <location>
        <begin position="381"/>
        <end position="405"/>
    </location>
</feature>
<comment type="subcellular location">
    <subcellularLocation>
        <location evidence="1">Membrane</location>
        <topology evidence="1">Multi-pass membrane protein</topology>
    </subcellularLocation>
</comment>